<accession>A0A6L2KWS4</accession>
<keyword evidence="1" id="KW-0812">Transmembrane</keyword>
<dbReference type="AlphaFoldDB" id="A0A6L2KWS4"/>
<evidence type="ECO:0000313" key="2">
    <source>
        <dbReference type="EMBL" id="GEU53696.1"/>
    </source>
</evidence>
<evidence type="ECO:0000256" key="1">
    <source>
        <dbReference type="SAM" id="Phobius"/>
    </source>
</evidence>
<keyword evidence="1" id="KW-1133">Transmembrane helix</keyword>
<feature type="transmembrane region" description="Helical" evidence="1">
    <location>
        <begin position="52"/>
        <end position="71"/>
    </location>
</feature>
<dbReference type="EMBL" id="BKCJ010003213">
    <property type="protein sequence ID" value="GEU53696.1"/>
    <property type="molecule type" value="Genomic_DNA"/>
</dbReference>
<name>A0A6L2KWS4_TANCI</name>
<keyword evidence="1" id="KW-0472">Membrane</keyword>
<gene>
    <name evidence="2" type="ORF">Tci_025674</name>
</gene>
<reference evidence="2" key="1">
    <citation type="journal article" date="2019" name="Sci. Rep.">
        <title>Draft genome of Tanacetum cinerariifolium, the natural source of mosquito coil.</title>
        <authorList>
            <person name="Yamashiro T."/>
            <person name="Shiraishi A."/>
            <person name="Satake H."/>
            <person name="Nakayama K."/>
        </authorList>
    </citation>
    <scope>NUCLEOTIDE SEQUENCE</scope>
</reference>
<sequence>MFQRKMANISLIRRGGRTRVCGATSVWILVINEAEAMSNFSLMSVEKSQVATSLPVLMMVVLTLMVLVLWVTTSFEMISGFLVYEAGSGKHFSLASAKLVKASSRGGGLYVRGMAYEMDLGKYLAMVFSGLAVNALDSTSF</sequence>
<organism evidence="2">
    <name type="scientific">Tanacetum cinerariifolium</name>
    <name type="common">Dalmatian daisy</name>
    <name type="synonym">Chrysanthemum cinerariifolium</name>
    <dbReference type="NCBI Taxonomy" id="118510"/>
    <lineage>
        <taxon>Eukaryota</taxon>
        <taxon>Viridiplantae</taxon>
        <taxon>Streptophyta</taxon>
        <taxon>Embryophyta</taxon>
        <taxon>Tracheophyta</taxon>
        <taxon>Spermatophyta</taxon>
        <taxon>Magnoliopsida</taxon>
        <taxon>eudicotyledons</taxon>
        <taxon>Gunneridae</taxon>
        <taxon>Pentapetalae</taxon>
        <taxon>asterids</taxon>
        <taxon>campanulids</taxon>
        <taxon>Asterales</taxon>
        <taxon>Asteraceae</taxon>
        <taxon>Asteroideae</taxon>
        <taxon>Anthemideae</taxon>
        <taxon>Anthemidinae</taxon>
        <taxon>Tanacetum</taxon>
    </lineage>
</organism>
<proteinExistence type="predicted"/>
<protein>
    <submittedName>
        <fullName evidence="2">Uncharacterized protein</fullName>
    </submittedName>
</protein>
<comment type="caution">
    <text evidence="2">The sequence shown here is derived from an EMBL/GenBank/DDBJ whole genome shotgun (WGS) entry which is preliminary data.</text>
</comment>